<evidence type="ECO:0000313" key="1">
    <source>
        <dbReference type="EMBL" id="KDE99979.1"/>
    </source>
</evidence>
<proteinExistence type="predicted"/>
<evidence type="ECO:0000313" key="2">
    <source>
        <dbReference type="Proteomes" id="UP000022835"/>
    </source>
</evidence>
<comment type="caution">
    <text evidence="1">The sequence shown here is derived from an EMBL/GenBank/DDBJ whole genome shotgun (WGS) entry which is preliminary data.</text>
</comment>
<sequence length="74" mass="8733">MSGTDERLAISEAGEDKGWQRRESGRVDVYLRDRYRVRVIWQGNEVISGASFFDNEMYEAYTRDLAKVRAWLKK</sequence>
<organism evidence="1 2">
    <name type="scientific">Mycolicibacterium aromaticivorans JS19b1 = JCM 16368</name>
    <dbReference type="NCBI Taxonomy" id="1440774"/>
    <lineage>
        <taxon>Bacteria</taxon>
        <taxon>Bacillati</taxon>
        <taxon>Actinomycetota</taxon>
        <taxon>Actinomycetes</taxon>
        <taxon>Mycobacteriales</taxon>
        <taxon>Mycobacteriaceae</taxon>
        <taxon>Mycolicibacterium</taxon>
    </lineage>
</organism>
<gene>
    <name evidence="1" type="ORF">Y900_013790</name>
</gene>
<dbReference type="OrthoDB" id="4629960at2"/>
<dbReference type="Proteomes" id="UP000022835">
    <property type="component" value="Unassembled WGS sequence"/>
</dbReference>
<reference evidence="1" key="1">
    <citation type="submission" date="2014-05" db="EMBL/GenBank/DDBJ databases">
        <title>Genome sequence of Mycobacterium aromaticivorans strain JS19b1T (= DSM 45407T).</title>
        <authorList>
            <person name="Kwak Y."/>
            <person name="Park G.-S."/>
            <person name="Li Q.X."/>
            <person name="Lee S.-E."/>
            <person name="Shin J.-H."/>
        </authorList>
    </citation>
    <scope>NUCLEOTIDE SEQUENCE [LARGE SCALE GENOMIC DNA]</scope>
    <source>
        <strain evidence="1">JS19b1</strain>
    </source>
</reference>
<accession>A0A064CHB3</accession>
<dbReference type="RefSeq" id="WP_036342415.1">
    <property type="nucleotide sequence ID" value="NZ_JALN02000001.1"/>
</dbReference>
<name>A0A064CHB3_9MYCO</name>
<protein>
    <submittedName>
        <fullName evidence="1">Uncharacterized protein</fullName>
    </submittedName>
</protein>
<dbReference type="eggNOG" id="ENOG5031TFJ">
    <property type="taxonomic scope" value="Bacteria"/>
</dbReference>
<keyword evidence="2" id="KW-1185">Reference proteome</keyword>
<dbReference type="EMBL" id="JALN02000001">
    <property type="protein sequence ID" value="KDE99979.1"/>
    <property type="molecule type" value="Genomic_DNA"/>
</dbReference>
<dbReference type="AlphaFoldDB" id="A0A064CHB3"/>